<protein>
    <submittedName>
        <fullName evidence="2">Uncharacterized protein</fullName>
    </submittedName>
</protein>
<evidence type="ECO:0000313" key="3">
    <source>
        <dbReference type="Proteomes" id="UP000663828"/>
    </source>
</evidence>
<dbReference type="Proteomes" id="UP000663828">
    <property type="component" value="Unassembled WGS sequence"/>
</dbReference>
<evidence type="ECO:0000313" key="2">
    <source>
        <dbReference type="EMBL" id="CAF1690332.1"/>
    </source>
</evidence>
<keyword evidence="3" id="KW-1185">Reference proteome</keyword>
<evidence type="ECO:0000256" key="1">
    <source>
        <dbReference type="SAM" id="MobiDB-lite"/>
    </source>
</evidence>
<comment type="caution">
    <text evidence="2">The sequence shown here is derived from an EMBL/GenBank/DDBJ whole genome shotgun (WGS) entry which is preliminary data.</text>
</comment>
<sequence>MDDSRLLKHLVFGKMEGKVVSTQWTGAVPSCARPTNVEESDPVKWLAPTGAKPMGHDDDDYENPG</sequence>
<organism evidence="2 3">
    <name type="scientific">Adineta ricciae</name>
    <name type="common">Rotifer</name>
    <dbReference type="NCBI Taxonomy" id="249248"/>
    <lineage>
        <taxon>Eukaryota</taxon>
        <taxon>Metazoa</taxon>
        <taxon>Spiralia</taxon>
        <taxon>Gnathifera</taxon>
        <taxon>Rotifera</taxon>
        <taxon>Eurotatoria</taxon>
        <taxon>Bdelloidea</taxon>
        <taxon>Adinetida</taxon>
        <taxon>Adinetidae</taxon>
        <taxon>Adineta</taxon>
    </lineage>
</organism>
<accession>A0A816HRY6</accession>
<feature type="non-terminal residue" evidence="2">
    <location>
        <position position="1"/>
    </location>
</feature>
<name>A0A816HRY6_ADIRI</name>
<reference evidence="2" key="1">
    <citation type="submission" date="2021-02" db="EMBL/GenBank/DDBJ databases">
        <authorList>
            <person name="Nowell W R."/>
        </authorList>
    </citation>
    <scope>NUCLEOTIDE SEQUENCE</scope>
</reference>
<proteinExistence type="predicted"/>
<gene>
    <name evidence="2" type="ORF">XAT740_LOCUS63696</name>
</gene>
<dbReference type="AlphaFoldDB" id="A0A816HRY6"/>
<feature type="region of interest" description="Disordered" evidence="1">
    <location>
        <begin position="31"/>
        <end position="65"/>
    </location>
</feature>
<dbReference type="EMBL" id="CAJNOR010020220">
    <property type="protein sequence ID" value="CAF1690332.1"/>
    <property type="molecule type" value="Genomic_DNA"/>
</dbReference>